<evidence type="ECO:0000313" key="3">
    <source>
        <dbReference type="Proteomes" id="UP000192656"/>
    </source>
</evidence>
<dbReference type="RefSeq" id="WP_084407779.1">
    <property type="nucleotide sequence ID" value="NZ_FWXR01000001.1"/>
</dbReference>
<feature type="region of interest" description="Disordered" evidence="1">
    <location>
        <begin position="42"/>
        <end position="64"/>
    </location>
</feature>
<organism evidence="2 3">
    <name type="scientific">Fulvimarina manganoxydans</name>
    <dbReference type="NCBI Taxonomy" id="937218"/>
    <lineage>
        <taxon>Bacteria</taxon>
        <taxon>Pseudomonadati</taxon>
        <taxon>Pseudomonadota</taxon>
        <taxon>Alphaproteobacteria</taxon>
        <taxon>Hyphomicrobiales</taxon>
        <taxon>Aurantimonadaceae</taxon>
        <taxon>Fulvimarina</taxon>
    </lineage>
</organism>
<reference evidence="2 3" key="1">
    <citation type="submission" date="2017-04" db="EMBL/GenBank/DDBJ databases">
        <authorList>
            <person name="Afonso C.L."/>
            <person name="Miller P.J."/>
            <person name="Scott M.A."/>
            <person name="Spackman E."/>
            <person name="Goraichik I."/>
            <person name="Dimitrov K.M."/>
            <person name="Suarez D.L."/>
            <person name="Swayne D.E."/>
        </authorList>
    </citation>
    <scope>NUCLEOTIDE SEQUENCE [LARGE SCALE GENOMIC DNA]</scope>
    <source>
        <strain evidence="2 3">CGMCC 1.10972</strain>
    </source>
</reference>
<dbReference type="STRING" id="937218.SAMN06297251_10133"/>
<name>A0A1W1Y8H5_9HYPH</name>
<evidence type="ECO:0000256" key="1">
    <source>
        <dbReference type="SAM" id="MobiDB-lite"/>
    </source>
</evidence>
<dbReference type="EMBL" id="FWXR01000001">
    <property type="protein sequence ID" value="SMC32453.1"/>
    <property type="molecule type" value="Genomic_DNA"/>
</dbReference>
<proteinExistence type="predicted"/>
<dbReference type="AlphaFoldDB" id="A0A1W1Y8H5"/>
<keyword evidence="3" id="KW-1185">Reference proteome</keyword>
<gene>
    <name evidence="2" type="ORF">SAMN06297251_10133</name>
</gene>
<accession>A0A1W1Y8H5</accession>
<sequence length="145" mass="15584">MSASTSKRLGRLVARIAEERAVRGRTKSIARPRTVKALVAGLEDAPQTQGSAAEMNRYDISPPLPAATRQHLRRITDAEGAWIGSAVDTTGLIVRLERGVDYAGIATEGSGGLLAGTVETKLEPEEKSMLDRVFEVEGFEASDEF</sequence>
<evidence type="ECO:0000313" key="2">
    <source>
        <dbReference type="EMBL" id="SMC32453.1"/>
    </source>
</evidence>
<protein>
    <submittedName>
        <fullName evidence="2">Uncharacterized protein</fullName>
    </submittedName>
</protein>
<dbReference type="Proteomes" id="UP000192656">
    <property type="component" value="Unassembled WGS sequence"/>
</dbReference>